<gene>
    <name evidence="1" type="ORF">I79_011822</name>
</gene>
<organism evidence="1 2">
    <name type="scientific">Cricetulus griseus</name>
    <name type="common">Chinese hamster</name>
    <name type="synonym">Cricetulus barabensis griseus</name>
    <dbReference type="NCBI Taxonomy" id="10029"/>
    <lineage>
        <taxon>Eukaryota</taxon>
        <taxon>Metazoa</taxon>
        <taxon>Chordata</taxon>
        <taxon>Craniata</taxon>
        <taxon>Vertebrata</taxon>
        <taxon>Euteleostomi</taxon>
        <taxon>Mammalia</taxon>
        <taxon>Eutheria</taxon>
        <taxon>Euarchontoglires</taxon>
        <taxon>Glires</taxon>
        <taxon>Rodentia</taxon>
        <taxon>Myomorpha</taxon>
        <taxon>Muroidea</taxon>
        <taxon>Cricetidae</taxon>
        <taxon>Cricetinae</taxon>
        <taxon>Cricetulus</taxon>
    </lineage>
</organism>
<dbReference type="InParanoid" id="G3HM74"/>
<evidence type="ECO:0000313" key="2">
    <source>
        <dbReference type="Proteomes" id="UP000001075"/>
    </source>
</evidence>
<evidence type="ECO:0000313" key="1">
    <source>
        <dbReference type="EMBL" id="EGV95498.1"/>
    </source>
</evidence>
<dbReference type="EMBL" id="JH000504">
    <property type="protein sequence ID" value="EGV95498.1"/>
    <property type="molecule type" value="Genomic_DNA"/>
</dbReference>
<name>G3HM74_CRIGR</name>
<protein>
    <submittedName>
        <fullName evidence="1">Uncharacterized protein</fullName>
    </submittedName>
</protein>
<proteinExistence type="predicted"/>
<accession>G3HM74</accession>
<dbReference type="Proteomes" id="UP000001075">
    <property type="component" value="Unassembled WGS sequence"/>
</dbReference>
<dbReference type="AlphaFoldDB" id="G3HM74"/>
<sequence length="91" mass="9872">MSPNLDALGGKCNSALVITVVVTQKIKGDAIHVLASPSESRRYFDDSECFTVFQLTDVLMECPSVIVIKEHFSLVETCSMSFSGRKCGLAV</sequence>
<reference evidence="2" key="1">
    <citation type="journal article" date="2011" name="Nat. Biotechnol.">
        <title>The genomic sequence of the Chinese hamster ovary (CHO)-K1 cell line.</title>
        <authorList>
            <person name="Xu X."/>
            <person name="Nagarajan H."/>
            <person name="Lewis N.E."/>
            <person name="Pan S."/>
            <person name="Cai Z."/>
            <person name="Liu X."/>
            <person name="Chen W."/>
            <person name="Xie M."/>
            <person name="Wang W."/>
            <person name="Hammond S."/>
            <person name="Andersen M.R."/>
            <person name="Neff N."/>
            <person name="Passarelli B."/>
            <person name="Koh W."/>
            <person name="Fan H.C."/>
            <person name="Wang J."/>
            <person name="Gui Y."/>
            <person name="Lee K.H."/>
            <person name="Betenbaugh M.J."/>
            <person name="Quake S.R."/>
            <person name="Famili I."/>
            <person name="Palsson B.O."/>
            <person name="Wang J."/>
        </authorList>
    </citation>
    <scope>NUCLEOTIDE SEQUENCE [LARGE SCALE GENOMIC DNA]</scope>
    <source>
        <strain evidence="2">CHO K1 cell line</strain>
    </source>
</reference>